<dbReference type="PANTHER" id="PTHR42852:SF17">
    <property type="entry name" value="THIOREDOXIN-LIKE PROTEIN HI_1115"/>
    <property type="match status" value="1"/>
</dbReference>
<gene>
    <name evidence="2" type="ORF">HELGO_WM4511</name>
</gene>
<organism evidence="2">
    <name type="scientific">uncultured Sulfurovum sp</name>
    <dbReference type="NCBI Taxonomy" id="269237"/>
    <lineage>
        <taxon>Bacteria</taxon>
        <taxon>Pseudomonadati</taxon>
        <taxon>Campylobacterota</taxon>
        <taxon>Epsilonproteobacteria</taxon>
        <taxon>Campylobacterales</taxon>
        <taxon>Sulfurovaceae</taxon>
        <taxon>Sulfurovum</taxon>
        <taxon>environmental samples</taxon>
    </lineage>
</organism>
<accession>A0A6S6STD8</accession>
<proteinExistence type="predicted"/>
<feature type="domain" description="Thioredoxin" evidence="1">
    <location>
        <begin position="59"/>
        <end position="214"/>
    </location>
</feature>
<dbReference type="GO" id="GO:0016491">
    <property type="term" value="F:oxidoreductase activity"/>
    <property type="evidence" value="ECO:0007669"/>
    <property type="project" value="InterPro"/>
</dbReference>
<dbReference type="Gene3D" id="3.40.30.10">
    <property type="entry name" value="Glutaredoxin"/>
    <property type="match status" value="1"/>
</dbReference>
<dbReference type="GO" id="GO:0016209">
    <property type="term" value="F:antioxidant activity"/>
    <property type="evidence" value="ECO:0007669"/>
    <property type="project" value="InterPro"/>
</dbReference>
<dbReference type="SUPFAM" id="SSF52833">
    <property type="entry name" value="Thioredoxin-like"/>
    <property type="match status" value="1"/>
</dbReference>
<sequence>MTKIIPTLILAFLLTACTSQENGEEKKFNTDKKAETATEVTTTTEKNVSTEAEKVVDEKAETYAKNIFTLTDTKGNKLHVDEAENGIVFQEHKDKVVFVIFFGYRCPPCLEEIPVIKEMVKEKGDKLAVIGLEVQRLPEEQLKIFQESKKLNYTILSGEHVANSKFVSYIAERAQWNGSIPFLVGINPKGEVGVVHVGGIGKGEFEKVFDQLSN</sequence>
<dbReference type="InterPro" id="IPR036249">
    <property type="entry name" value="Thioredoxin-like_sf"/>
</dbReference>
<dbReference type="AlphaFoldDB" id="A0A6S6STD8"/>
<protein>
    <submittedName>
        <fullName evidence="2">Thioredoxin</fullName>
    </submittedName>
</protein>
<dbReference type="InterPro" id="IPR000866">
    <property type="entry name" value="AhpC/TSA"/>
</dbReference>
<evidence type="ECO:0000313" key="2">
    <source>
        <dbReference type="EMBL" id="CAA6808123.1"/>
    </source>
</evidence>
<name>A0A6S6STD8_9BACT</name>
<dbReference type="InterPro" id="IPR013766">
    <property type="entry name" value="Thioredoxin_domain"/>
</dbReference>
<dbReference type="PROSITE" id="PS51257">
    <property type="entry name" value="PROKAR_LIPOPROTEIN"/>
    <property type="match status" value="1"/>
</dbReference>
<dbReference type="Pfam" id="PF00578">
    <property type="entry name" value="AhpC-TSA"/>
    <property type="match status" value="1"/>
</dbReference>
<evidence type="ECO:0000259" key="1">
    <source>
        <dbReference type="PROSITE" id="PS51352"/>
    </source>
</evidence>
<dbReference type="InterPro" id="IPR050553">
    <property type="entry name" value="Thioredoxin_ResA/DsbE_sf"/>
</dbReference>
<dbReference type="CDD" id="cd02966">
    <property type="entry name" value="TlpA_like_family"/>
    <property type="match status" value="1"/>
</dbReference>
<dbReference type="EMBL" id="CACVAP010000053">
    <property type="protein sequence ID" value="CAA6808123.1"/>
    <property type="molecule type" value="Genomic_DNA"/>
</dbReference>
<reference evidence="2" key="1">
    <citation type="submission" date="2020-01" db="EMBL/GenBank/DDBJ databases">
        <authorList>
            <person name="Meier V. D."/>
            <person name="Meier V D."/>
        </authorList>
    </citation>
    <scope>NUCLEOTIDE SEQUENCE</scope>
    <source>
        <strain evidence="2">HLG_WM_MAG_06</strain>
    </source>
</reference>
<dbReference type="PROSITE" id="PS51352">
    <property type="entry name" value="THIOREDOXIN_2"/>
    <property type="match status" value="1"/>
</dbReference>
<dbReference type="PANTHER" id="PTHR42852">
    <property type="entry name" value="THIOL:DISULFIDE INTERCHANGE PROTEIN DSBE"/>
    <property type="match status" value="1"/>
</dbReference>